<comment type="subcellular location">
    <subcellularLocation>
        <location evidence="11">Cytoplasm</location>
    </subcellularLocation>
</comment>
<dbReference type="eggNOG" id="COG1304">
    <property type="taxonomic scope" value="Bacteria"/>
</dbReference>
<dbReference type="GO" id="GO:0000287">
    <property type="term" value="F:magnesium ion binding"/>
    <property type="evidence" value="ECO:0007669"/>
    <property type="project" value="UniProtKB-UniRule"/>
</dbReference>
<keyword evidence="5 11" id="KW-0479">Metal-binding</keyword>
<feature type="binding site" evidence="11">
    <location>
        <position position="189"/>
    </location>
    <ligand>
        <name>FMN</name>
        <dbReference type="ChEBI" id="CHEBI:58210"/>
    </ligand>
</feature>
<keyword evidence="4 11" id="KW-0288">FMN</keyword>
<evidence type="ECO:0000256" key="6">
    <source>
        <dbReference type="ARBA" id="ARBA00022842"/>
    </source>
</evidence>
<evidence type="ECO:0000256" key="10">
    <source>
        <dbReference type="ARBA" id="ARBA00025810"/>
    </source>
</evidence>
<evidence type="ECO:0000256" key="7">
    <source>
        <dbReference type="ARBA" id="ARBA00022857"/>
    </source>
</evidence>
<protein>
    <recommendedName>
        <fullName evidence="11">Isopentenyl-diphosphate delta-isomerase</fullName>
        <shortName evidence="11">IPP isomerase</shortName>
        <ecNumber evidence="11">5.3.3.2</ecNumber>
    </recommendedName>
    <alternativeName>
        <fullName evidence="11">Isopentenyl diphosphate:dimethylallyl diphosphate isomerase</fullName>
    </alternativeName>
    <alternativeName>
        <fullName evidence="11">Isopentenyl pyrophosphate isomerase</fullName>
    </alternativeName>
    <alternativeName>
        <fullName evidence="11">Type 2 isopentenyl diphosphate isomerase</fullName>
        <shortName evidence="11">IDI-2</shortName>
    </alternativeName>
</protein>
<keyword evidence="7 11" id="KW-0521">NADP</keyword>
<feature type="binding site" evidence="11">
    <location>
        <position position="99"/>
    </location>
    <ligand>
        <name>FMN</name>
        <dbReference type="ChEBI" id="CHEBI:58210"/>
    </ligand>
</feature>
<dbReference type="PANTHER" id="PTHR43665:SF1">
    <property type="entry name" value="ISOPENTENYL-DIPHOSPHATE DELTA-ISOMERASE"/>
    <property type="match status" value="1"/>
</dbReference>
<feature type="binding site" evidence="11">
    <location>
        <begin position="262"/>
        <end position="264"/>
    </location>
    <ligand>
        <name>FMN</name>
        <dbReference type="ChEBI" id="CHEBI:58210"/>
    </ligand>
</feature>
<evidence type="ECO:0000256" key="8">
    <source>
        <dbReference type="ARBA" id="ARBA00023229"/>
    </source>
</evidence>
<dbReference type="GO" id="GO:0008299">
    <property type="term" value="P:isoprenoid biosynthetic process"/>
    <property type="evidence" value="ECO:0007669"/>
    <property type="project" value="UniProtKB-UniRule"/>
</dbReference>
<dbReference type="GO" id="GO:0004452">
    <property type="term" value="F:isopentenyl-diphosphate delta-isomerase activity"/>
    <property type="evidence" value="ECO:0007669"/>
    <property type="project" value="UniProtKB-UniRule"/>
</dbReference>
<evidence type="ECO:0000313" key="13">
    <source>
        <dbReference type="EMBL" id="EEJ73068.1"/>
    </source>
</evidence>
<dbReference type="InterPro" id="IPR013785">
    <property type="entry name" value="Aldolase_TIM"/>
</dbReference>
<dbReference type="GO" id="GO:0010181">
    <property type="term" value="F:FMN binding"/>
    <property type="evidence" value="ECO:0007669"/>
    <property type="project" value="UniProtKB-UniRule"/>
</dbReference>
<dbReference type="GO" id="GO:0070402">
    <property type="term" value="F:NADPH binding"/>
    <property type="evidence" value="ECO:0007669"/>
    <property type="project" value="UniProtKB-UniRule"/>
</dbReference>
<comment type="subunit">
    <text evidence="10 11">Homooctamer. Dimer of tetramers.</text>
</comment>
<comment type="cofactor">
    <cofactor evidence="11">
        <name>NADPH</name>
        <dbReference type="ChEBI" id="CHEBI:57783"/>
    </cofactor>
</comment>
<evidence type="ECO:0000256" key="9">
    <source>
        <dbReference type="ARBA" id="ARBA00023235"/>
    </source>
</evidence>
<dbReference type="GO" id="GO:0005737">
    <property type="term" value="C:cytoplasm"/>
    <property type="evidence" value="ECO:0007669"/>
    <property type="project" value="UniProtKB-SubCell"/>
</dbReference>
<dbReference type="NCBIfam" id="TIGR02151">
    <property type="entry name" value="IPP_isom_2"/>
    <property type="match status" value="1"/>
</dbReference>
<evidence type="ECO:0000256" key="4">
    <source>
        <dbReference type="ARBA" id="ARBA00022643"/>
    </source>
</evidence>
<feature type="domain" description="FMN-dependent dehydrogenase" evidence="12">
    <location>
        <begin position="157"/>
        <end position="324"/>
    </location>
</feature>
<dbReference type="HOGENOM" id="CLU_065515_0_0_9"/>
<sequence length="344" mass="38232">MEKGYMSIRSERKEEHLKLAQMFFNKQKYNSFDQLHLLRPALPETNVDPTILTTEMFNKSVSAPFFINAMTGGSPKSKIVNQALGKVAAKEKIALALGSASILAKEDDQLDSFYVARSKNPDGILIVNVNPETPVKAIHKIIQELNADALQIHLNTVQEIAMPEGDRDFHWLDNIKEICNQVNIPIIIKEVGFGLDQNTIHILKNEGIQYFDIAGSGGTNFAQIENARNKNDVSYLEDIGLPTVISALMAKKEQVNFIVSGGVRNPLDILKGLTLSGQYIGISNVFLQEFNQNGIDGLENLIASWKKQLAALIAIYGKKDLASLPSIPKYYDLPLKTQINQLIR</sequence>
<dbReference type="STRING" id="525365.HMPREF0548_0049"/>
<keyword evidence="14" id="KW-1185">Reference proteome</keyword>
<feature type="binding site" evidence="11">
    <location>
        <begin position="283"/>
        <end position="284"/>
    </location>
    <ligand>
        <name>FMN</name>
        <dbReference type="ChEBI" id="CHEBI:58210"/>
    </ligand>
</feature>
<name>C2EK53_9LACO</name>
<feature type="binding site" evidence="11">
    <location>
        <begin position="69"/>
        <end position="71"/>
    </location>
    <ligand>
        <name>FMN</name>
        <dbReference type="ChEBI" id="CHEBI:58210"/>
    </ligand>
</feature>
<proteinExistence type="inferred from homology"/>
<accession>C2EK53</accession>
<dbReference type="Gene3D" id="3.20.20.70">
    <property type="entry name" value="Aldolase class I"/>
    <property type="match status" value="1"/>
</dbReference>
<gene>
    <name evidence="11 13" type="primary">fni</name>
    <name evidence="13" type="ORF">HMPREF0548_0049</name>
</gene>
<dbReference type="EMBL" id="ACGU01000009">
    <property type="protein sequence ID" value="EEJ73068.1"/>
    <property type="molecule type" value="Genomic_DNA"/>
</dbReference>
<dbReference type="SUPFAM" id="SSF51395">
    <property type="entry name" value="FMN-linked oxidoreductases"/>
    <property type="match status" value="1"/>
</dbReference>
<dbReference type="PATRIC" id="fig|525365.8.peg.1471"/>
<comment type="cofactor">
    <cofactor evidence="11">
        <name>Mg(2+)</name>
        <dbReference type="ChEBI" id="CHEBI:18420"/>
    </cofactor>
</comment>
<feature type="binding site" evidence="11">
    <location>
        <position position="159"/>
    </location>
    <ligand>
        <name>Mg(2+)</name>
        <dbReference type="ChEBI" id="CHEBI:18420"/>
    </ligand>
</feature>
<keyword evidence="6 11" id="KW-0460">Magnesium</keyword>
<evidence type="ECO:0000256" key="11">
    <source>
        <dbReference type="HAMAP-Rule" id="MF_00354"/>
    </source>
</evidence>
<comment type="catalytic activity">
    <reaction evidence="11">
        <text>isopentenyl diphosphate = dimethylallyl diphosphate</text>
        <dbReference type="Rhea" id="RHEA:23284"/>
        <dbReference type="ChEBI" id="CHEBI:57623"/>
        <dbReference type="ChEBI" id="CHEBI:128769"/>
        <dbReference type="EC" id="5.3.3.2"/>
    </reaction>
</comment>
<keyword evidence="9 11" id="KW-0413">Isomerase</keyword>
<comment type="similarity">
    <text evidence="11">Belongs to the IPP isomerase type 2 family.</text>
</comment>
<feature type="binding site" evidence="11">
    <location>
        <position position="128"/>
    </location>
    <ligand>
        <name>FMN</name>
        <dbReference type="ChEBI" id="CHEBI:58210"/>
    </ligand>
</feature>
<evidence type="ECO:0000313" key="14">
    <source>
        <dbReference type="Proteomes" id="UP000005583"/>
    </source>
</evidence>
<dbReference type="PANTHER" id="PTHR43665">
    <property type="entry name" value="ISOPENTENYL-DIPHOSPHATE DELTA-ISOMERASE"/>
    <property type="match status" value="1"/>
</dbReference>
<dbReference type="PIRSF" id="PIRSF003314">
    <property type="entry name" value="IPP_isomerase"/>
    <property type="match status" value="1"/>
</dbReference>
<keyword evidence="8 11" id="KW-0414">Isoprene biosynthesis</keyword>
<evidence type="ECO:0000256" key="3">
    <source>
        <dbReference type="ARBA" id="ARBA00022630"/>
    </source>
</evidence>
<dbReference type="AlphaFoldDB" id="C2EK53"/>
<feature type="binding site" evidence="11">
    <location>
        <position position="158"/>
    </location>
    <ligand>
        <name>substrate</name>
    </ligand>
</feature>
<feature type="binding site" evidence="11">
    <location>
        <position position="219"/>
    </location>
    <ligand>
        <name>FMN</name>
        <dbReference type="ChEBI" id="CHEBI:58210"/>
    </ligand>
</feature>
<keyword evidence="3 11" id="KW-0285">Flavoprotein</keyword>
<dbReference type="Pfam" id="PF01070">
    <property type="entry name" value="FMN_dh"/>
    <property type="match status" value="1"/>
</dbReference>
<dbReference type="InterPro" id="IPR000262">
    <property type="entry name" value="FMN-dep_DH"/>
</dbReference>
<evidence type="ECO:0000256" key="5">
    <source>
        <dbReference type="ARBA" id="ARBA00022723"/>
    </source>
</evidence>
<comment type="cofactor">
    <cofactor evidence="1 11">
        <name>FMN</name>
        <dbReference type="ChEBI" id="CHEBI:58210"/>
    </cofactor>
</comment>
<comment type="caution">
    <text evidence="11">Lacks conserved residue(s) required for the propagation of feature annotation.</text>
</comment>
<feature type="binding site" evidence="11">
    <location>
        <begin position="12"/>
        <end position="13"/>
    </location>
    <ligand>
        <name>substrate</name>
    </ligand>
</feature>
<dbReference type="HAMAP" id="MF_00354">
    <property type="entry name" value="Idi_2"/>
    <property type="match status" value="1"/>
</dbReference>
<dbReference type="GO" id="GO:0016491">
    <property type="term" value="F:oxidoreductase activity"/>
    <property type="evidence" value="ECO:0007669"/>
    <property type="project" value="InterPro"/>
</dbReference>
<reference evidence="13 14" key="1">
    <citation type="submission" date="2009-01" db="EMBL/GenBank/DDBJ databases">
        <authorList>
            <person name="Qin X."/>
            <person name="Bachman B."/>
            <person name="Battles P."/>
            <person name="Bell A."/>
            <person name="Bess C."/>
            <person name="Bickham C."/>
            <person name="Chaboub L."/>
            <person name="Chen D."/>
            <person name="Coyle M."/>
            <person name="Deiros D.R."/>
            <person name="Dinh H."/>
            <person name="Forbes L."/>
            <person name="Fowler G."/>
            <person name="Francisco L."/>
            <person name="Fu Q."/>
            <person name="Gubbala S."/>
            <person name="Hale W."/>
            <person name="Han Y."/>
            <person name="Hemphill L."/>
            <person name="Highlander S.K."/>
            <person name="Hirani K."/>
            <person name="Hogues M."/>
            <person name="Jackson L."/>
            <person name="Jakkamsetti A."/>
            <person name="Javaid M."/>
            <person name="Jiang H."/>
            <person name="Korchina V."/>
            <person name="Kovar C."/>
            <person name="Lara F."/>
            <person name="Lee S."/>
            <person name="Mata R."/>
            <person name="Mathew T."/>
            <person name="Moen C."/>
            <person name="Morales K."/>
            <person name="Munidasa M."/>
            <person name="Nazareth L."/>
            <person name="Ngo R."/>
            <person name="Nguyen L."/>
            <person name="Okwuonu G."/>
            <person name="Ongeri F."/>
            <person name="Patil S."/>
            <person name="Petrosino J."/>
            <person name="Pham C."/>
            <person name="Pham P."/>
            <person name="Pu L.-L."/>
            <person name="Puazo M."/>
            <person name="Raj R."/>
            <person name="Reid J."/>
            <person name="Rouhana J."/>
            <person name="Saada N."/>
            <person name="Shang Y."/>
            <person name="Simmons D."/>
            <person name="Thornton R."/>
            <person name="Warren J."/>
            <person name="Weissenberger G."/>
            <person name="Zhang J."/>
            <person name="Zhang L."/>
            <person name="Zhou C."/>
            <person name="Zhu D."/>
            <person name="Muzny D."/>
            <person name="Worley K."/>
            <person name="Gibbs R."/>
        </authorList>
    </citation>
    <scope>NUCLEOTIDE SEQUENCE [LARGE SCALE GENOMIC DNA]</scope>
    <source>
        <strain evidence="13 14">DSM 16047</strain>
    </source>
</reference>
<comment type="function">
    <text evidence="11">Involved in the biosynthesis of isoprenoids. Catalyzes the 1,3-allylic rearrangement of the homoallylic substrate isopentenyl (IPP) to its allylic isomer, dimethylallyl diphosphate (DMAPP).</text>
</comment>
<dbReference type="InterPro" id="IPR011179">
    <property type="entry name" value="IPdP_isomerase"/>
</dbReference>
<dbReference type="EC" id="5.3.3.2" evidence="11"/>
<evidence type="ECO:0000256" key="1">
    <source>
        <dbReference type="ARBA" id="ARBA00001917"/>
    </source>
</evidence>
<comment type="caution">
    <text evidence="13">The sequence shown here is derived from an EMBL/GenBank/DDBJ whole genome shotgun (WGS) entry which is preliminary data.</text>
</comment>
<organism evidence="13 14">
    <name type="scientific">Lactobacillus ultunensis DSM 16047</name>
    <dbReference type="NCBI Taxonomy" id="525365"/>
    <lineage>
        <taxon>Bacteria</taxon>
        <taxon>Bacillati</taxon>
        <taxon>Bacillota</taxon>
        <taxon>Bacilli</taxon>
        <taxon>Lactobacillales</taxon>
        <taxon>Lactobacillaceae</taxon>
        <taxon>Lactobacillus</taxon>
    </lineage>
</organism>
<keyword evidence="2 11" id="KW-0963">Cytoplasm</keyword>
<dbReference type="Proteomes" id="UP000005583">
    <property type="component" value="Unassembled WGS sequence"/>
</dbReference>
<evidence type="ECO:0000256" key="2">
    <source>
        <dbReference type="ARBA" id="ARBA00022490"/>
    </source>
</evidence>
<evidence type="ECO:0000259" key="12">
    <source>
        <dbReference type="Pfam" id="PF01070"/>
    </source>
</evidence>
<dbReference type="CDD" id="cd02811">
    <property type="entry name" value="IDI-2_FMN"/>
    <property type="match status" value="1"/>
</dbReference>